<feature type="signal peptide" evidence="1">
    <location>
        <begin position="1"/>
        <end position="20"/>
    </location>
</feature>
<evidence type="ECO:0000259" key="2">
    <source>
        <dbReference type="Pfam" id="PF14534"/>
    </source>
</evidence>
<evidence type="ECO:0000313" key="4">
    <source>
        <dbReference type="Proteomes" id="UP001055429"/>
    </source>
</evidence>
<dbReference type="EMBL" id="CP097649">
    <property type="protein sequence ID" value="URI16479.1"/>
    <property type="molecule type" value="Genomic_DNA"/>
</dbReference>
<name>A0ABY4STP6_9CAUL</name>
<proteinExistence type="predicted"/>
<dbReference type="CDD" id="cd00531">
    <property type="entry name" value="NTF2_like"/>
    <property type="match status" value="1"/>
</dbReference>
<keyword evidence="1" id="KW-0732">Signal</keyword>
<evidence type="ECO:0000256" key="1">
    <source>
        <dbReference type="SAM" id="SignalP"/>
    </source>
</evidence>
<keyword evidence="4" id="KW-1185">Reference proteome</keyword>
<dbReference type="InterPro" id="IPR027843">
    <property type="entry name" value="DUF4440"/>
</dbReference>
<dbReference type="NCBIfam" id="TIGR02246">
    <property type="entry name" value="SgcJ/EcaC family oxidoreductase"/>
    <property type="match status" value="1"/>
</dbReference>
<gene>
    <name evidence="3" type="ORF">M8231_05745</name>
</gene>
<feature type="chain" id="PRO_5046132482" evidence="1">
    <location>
        <begin position="21"/>
        <end position="174"/>
    </location>
</feature>
<reference evidence="3" key="1">
    <citation type="submission" date="2022-05" db="EMBL/GenBank/DDBJ databases">
        <title>Brevundimonas albigilva TT17 genome sequence.</title>
        <authorList>
            <person name="Lee K."/>
            <person name="Son H."/>
        </authorList>
    </citation>
    <scope>NUCLEOTIDE SEQUENCE</scope>
    <source>
        <strain evidence="3">TT17</strain>
    </source>
</reference>
<sequence>MNRRNVMTAIAGAPLVSVLAAPASTLSDDDVAAVRAVLQEYQAAWAASDADRMYLLFTEDTEWVNIVGMFWKGRAEGLAAHRAYLGTMFRGVPLTLQEVQSVRSLGKDVIVAVVRWSVGAFTTPGGDALPASEDRMTLVLVRTPDGLRIAQGANVQIDPFAARFDPVKMRSNAG</sequence>
<organism evidence="3 4">
    <name type="scientific">Brevundimonas albigilva</name>
    <dbReference type="NCBI Taxonomy" id="1312364"/>
    <lineage>
        <taxon>Bacteria</taxon>
        <taxon>Pseudomonadati</taxon>
        <taxon>Pseudomonadota</taxon>
        <taxon>Alphaproteobacteria</taxon>
        <taxon>Caulobacterales</taxon>
        <taxon>Caulobacteraceae</taxon>
        <taxon>Brevundimonas</taxon>
    </lineage>
</organism>
<dbReference type="InterPro" id="IPR032710">
    <property type="entry name" value="NTF2-like_dom_sf"/>
</dbReference>
<dbReference type="Pfam" id="PF14534">
    <property type="entry name" value="DUF4440"/>
    <property type="match status" value="1"/>
</dbReference>
<dbReference type="SUPFAM" id="SSF54427">
    <property type="entry name" value="NTF2-like"/>
    <property type="match status" value="1"/>
</dbReference>
<dbReference type="InterPro" id="IPR011944">
    <property type="entry name" value="Steroid_delta5-4_isomerase"/>
</dbReference>
<protein>
    <submittedName>
        <fullName evidence="3">SgcJ/EcaC family oxidoreductase</fullName>
    </submittedName>
</protein>
<dbReference type="Proteomes" id="UP001055429">
    <property type="component" value="Chromosome"/>
</dbReference>
<dbReference type="RefSeq" id="WP_249750831.1">
    <property type="nucleotide sequence ID" value="NZ_CP097298.1"/>
</dbReference>
<evidence type="ECO:0000313" key="3">
    <source>
        <dbReference type="EMBL" id="URI16479.1"/>
    </source>
</evidence>
<accession>A0ABY4STP6</accession>
<feature type="domain" description="DUF4440" evidence="2">
    <location>
        <begin position="34"/>
        <end position="148"/>
    </location>
</feature>
<dbReference type="Gene3D" id="3.10.450.50">
    <property type="match status" value="1"/>
</dbReference>